<reference evidence="2 3" key="1">
    <citation type="submission" date="2013-07" db="EMBL/GenBank/DDBJ databases">
        <authorList>
            <person name="Weinstock G."/>
            <person name="Sodergren E."/>
            <person name="Wylie T."/>
            <person name="Fulton L."/>
            <person name="Fulton R."/>
            <person name="Fronick C."/>
            <person name="O'Laughlin M."/>
            <person name="Godfrey J."/>
            <person name="Miner T."/>
            <person name="Herter B."/>
            <person name="Appelbaum E."/>
            <person name="Cordes M."/>
            <person name="Lek S."/>
            <person name="Wollam A."/>
            <person name="Pepin K.H."/>
            <person name="Palsikar V.B."/>
            <person name="Mitreva M."/>
            <person name="Wilson R.K."/>
        </authorList>
    </citation>
    <scope>NUCLEOTIDE SEQUENCE [LARGE SCALE GENOMIC DNA]</scope>
    <source>
        <strain evidence="2 3">ATCC 27760</strain>
    </source>
</reference>
<dbReference type="eggNOG" id="COG1589">
    <property type="taxonomic scope" value="Bacteria"/>
</dbReference>
<evidence type="ECO:0000313" key="3">
    <source>
        <dbReference type="Proteomes" id="UP000016662"/>
    </source>
</evidence>
<organism evidence="2 3">
    <name type="scientific">Ruminococcus callidus ATCC 27760</name>
    <dbReference type="NCBI Taxonomy" id="411473"/>
    <lineage>
        <taxon>Bacteria</taxon>
        <taxon>Bacillati</taxon>
        <taxon>Bacillota</taxon>
        <taxon>Clostridia</taxon>
        <taxon>Eubacteriales</taxon>
        <taxon>Oscillospiraceae</taxon>
        <taxon>Ruminococcus</taxon>
    </lineage>
</organism>
<protein>
    <submittedName>
        <fullName evidence="2">Putative sporulation protein YqfD</fullName>
    </submittedName>
</protein>
<keyword evidence="1" id="KW-0472">Membrane</keyword>
<proteinExistence type="predicted"/>
<dbReference type="HOGENOM" id="CLU_050521_1_1_9"/>
<comment type="caution">
    <text evidence="2">The sequence shown here is derived from an EMBL/GenBank/DDBJ whole genome shotgun (WGS) entry which is preliminary data.</text>
</comment>
<evidence type="ECO:0000256" key="1">
    <source>
        <dbReference type="SAM" id="Phobius"/>
    </source>
</evidence>
<keyword evidence="1" id="KW-1133">Transmembrane helix</keyword>
<dbReference type="AlphaFoldDB" id="U2KC80"/>
<gene>
    <name evidence="2" type="ORF">RUMCAL_02909</name>
</gene>
<evidence type="ECO:0000313" key="2">
    <source>
        <dbReference type="EMBL" id="ERJ89867.1"/>
    </source>
</evidence>
<name>U2KC80_9FIRM</name>
<keyword evidence="3" id="KW-1185">Reference proteome</keyword>
<dbReference type="EMBL" id="AWVF01000370">
    <property type="protein sequence ID" value="ERJ89867.1"/>
    <property type="molecule type" value="Genomic_DNA"/>
</dbReference>
<dbReference type="STRING" id="411473.RUMCAL_02909"/>
<dbReference type="Pfam" id="PF06898">
    <property type="entry name" value="YqfD"/>
    <property type="match status" value="1"/>
</dbReference>
<dbReference type="OrthoDB" id="1640349at2"/>
<accession>U2KC80</accession>
<dbReference type="PATRIC" id="fig|411473.3.peg.2444"/>
<dbReference type="RefSeq" id="WP_021681096.1">
    <property type="nucleotide sequence ID" value="NZ_KI260329.1"/>
</dbReference>
<dbReference type="InterPro" id="IPR010690">
    <property type="entry name" value="YqfD"/>
</dbReference>
<keyword evidence="1" id="KW-0812">Transmembrane</keyword>
<sequence>MEQHLRGEYKAAAAGGKLYAFINAMQKAGVCCRKQHCQGNTYQFRFYAKHCKTVQELAQANGVQLELTPCRTLQSFLYRNRFRFGVPLGILLAAGLLFYGSNIVMQIEVIADDTISTSEVTAILEECGVQRGSWIPSIDFGHCENRLCTSVEEAAWVGMRHTGNRLVVEILERTPEPEMQMTRKPSNIIAAQDGHIVSVSIYRGQLMKLVGEPVRKGDLLVSGLYTDETGHVGIRHAMGSIIGQYEQTEQFSCPYTQELRRPTGAVTTRKYLDLFTWHLPLGSTDSPYADSIRTSGYHWFSLFGRELPLGIYQESFHEYRTRLLTLTPAEAAQNVEEQIQRYEDNFLAQTEILEKKTTVLETEDGVTYTVIYTLQGEIGVQQELYLH</sequence>
<dbReference type="Proteomes" id="UP000016662">
    <property type="component" value="Unassembled WGS sequence"/>
</dbReference>
<feature type="transmembrane region" description="Helical" evidence="1">
    <location>
        <begin position="82"/>
        <end position="100"/>
    </location>
</feature>